<dbReference type="Pfam" id="PF11066">
    <property type="entry name" value="DUF2867"/>
    <property type="match status" value="1"/>
</dbReference>
<dbReference type="AlphaFoldDB" id="A0A1Y2SGA3"/>
<organism evidence="1 2">
    <name type="scientific">Xenorhabdus vietnamensis</name>
    <dbReference type="NCBI Taxonomy" id="351656"/>
    <lineage>
        <taxon>Bacteria</taxon>
        <taxon>Pseudomonadati</taxon>
        <taxon>Pseudomonadota</taxon>
        <taxon>Gammaproteobacteria</taxon>
        <taxon>Enterobacterales</taxon>
        <taxon>Morganellaceae</taxon>
        <taxon>Xenorhabdus</taxon>
    </lineage>
</organism>
<dbReference type="RefSeq" id="WP_086108262.1">
    <property type="nucleotide sequence ID" value="NZ_CAWNGD010000073.1"/>
</dbReference>
<protein>
    <recommendedName>
        <fullName evidence="3">DUF2867 domain-containing protein</fullName>
    </recommendedName>
</protein>
<dbReference type="EMBL" id="MUBJ01000003">
    <property type="protein sequence ID" value="OTA17631.1"/>
    <property type="molecule type" value="Genomic_DNA"/>
</dbReference>
<sequence>MYYRDGFGFLLLDKKDKLDYYSQQKAFIDNKVTALNIYNEMTKEIPLWLRMSFNIRDKISSLAGVKKIHGFSGENLKETLQDGDYVDFFKVVHISDDEMCLLSKDIHLAVLISLNVCTNGNHGTGCIVAVTASVITHNFFGKMYMIPVSLTHASIVREMLSKVGHVLND</sequence>
<proteinExistence type="predicted"/>
<evidence type="ECO:0008006" key="3">
    <source>
        <dbReference type="Google" id="ProtNLM"/>
    </source>
</evidence>
<gene>
    <name evidence="1" type="ORF">Xvie_01024</name>
</gene>
<reference evidence="1 2" key="1">
    <citation type="submission" date="2016-10" db="EMBL/GenBank/DDBJ databases">
        <title>Systematic genetic and metabolomic analysis of Xenorhabdus and Photorhabdus spp., highlights the requirements for a dual symbiotic and pathogenic life style.</title>
        <authorList>
            <person name="Tobias N.J."/>
            <person name="Wolff H."/>
            <person name="Djahanschiri B."/>
            <person name="Pidot S.J."/>
            <person name="Stinear T.P."/>
            <person name="Ebersberger I."/>
            <person name="Bode H.B."/>
        </authorList>
    </citation>
    <scope>NUCLEOTIDE SEQUENCE [LARGE SCALE GENOMIC DNA]</scope>
    <source>
        <strain evidence="1 2">DSM 22392</strain>
    </source>
</reference>
<dbReference type="InterPro" id="IPR021295">
    <property type="entry name" value="DUF2867"/>
</dbReference>
<accession>A0A1Y2SGA3</accession>
<evidence type="ECO:0000313" key="2">
    <source>
        <dbReference type="Proteomes" id="UP000194350"/>
    </source>
</evidence>
<evidence type="ECO:0000313" key="1">
    <source>
        <dbReference type="EMBL" id="OTA17631.1"/>
    </source>
</evidence>
<comment type="caution">
    <text evidence="1">The sequence shown here is derived from an EMBL/GenBank/DDBJ whole genome shotgun (WGS) entry which is preliminary data.</text>
</comment>
<dbReference type="OrthoDB" id="7058586at2"/>
<dbReference type="STRING" id="351656.Xvie_01024"/>
<name>A0A1Y2SGA3_9GAMM</name>
<dbReference type="Proteomes" id="UP000194350">
    <property type="component" value="Unassembled WGS sequence"/>
</dbReference>
<keyword evidence="2" id="KW-1185">Reference proteome</keyword>